<feature type="transmembrane region" description="Helical" evidence="7">
    <location>
        <begin position="301"/>
        <end position="320"/>
    </location>
</feature>
<evidence type="ECO:0008006" key="10">
    <source>
        <dbReference type="Google" id="ProtNLM"/>
    </source>
</evidence>
<dbReference type="Proteomes" id="UP000222056">
    <property type="component" value="Unassembled WGS sequence"/>
</dbReference>
<keyword evidence="3 7" id="KW-0812">Transmembrane</keyword>
<dbReference type="EMBL" id="FNWJ01000002">
    <property type="protein sequence ID" value="SEH13833.1"/>
    <property type="molecule type" value="Genomic_DNA"/>
</dbReference>
<evidence type="ECO:0000256" key="6">
    <source>
        <dbReference type="SAM" id="MobiDB-lite"/>
    </source>
</evidence>
<evidence type="ECO:0000256" key="4">
    <source>
        <dbReference type="ARBA" id="ARBA00022989"/>
    </source>
</evidence>
<evidence type="ECO:0000256" key="1">
    <source>
        <dbReference type="ARBA" id="ARBA00004651"/>
    </source>
</evidence>
<name>A0A1H6FUZ9_THEAL</name>
<keyword evidence="9" id="KW-1185">Reference proteome</keyword>
<protein>
    <recommendedName>
        <fullName evidence="10">Lysylphosphatidylglycerol synthase TM region</fullName>
    </recommendedName>
</protein>
<evidence type="ECO:0000256" key="7">
    <source>
        <dbReference type="SAM" id="Phobius"/>
    </source>
</evidence>
<dbReference type="PANTHER" id="PTHR39087">
    <property type="entry name" value="UPF0104 MEMBRANE PROTEIN MJ1595"/>
    <property type="match status" value="1"/>
</dbReference>
<feature type="transmembrane region" description="Helical" evidence="7">
    <location>
        <begin position="358"/>
        <end position="374"/>
    </location>
</feature>
<evidence type="ECO:0000313" key="8">
    <source>
        <dbReference type="EMBL" id="SEH13833.1"/>
    </source>
</evidence>
<dbReference type="PANTHER" id="PTHR39087:SF2">
    <property type="entry name" value="UPF0104 MEMBRANE PROTEIN MJ1595"/>
    <property type="match status" value="1"/>
</dbReference>
<dbReference type="Pfam" id="PF03706">
    <property type="entry name" value="LPG_synthase_TM"/>
    <property type="match status" value="1"/>
</dbReference>
<feature type="transmembrane region" description="Helical" evidence="7">
    <location>
        <begin position="205"/>
        <end position="225"/>
    </location>
</feature>
<dbReference type="InterPro" id="IPR022791">
    <property type="entry name" value="L-PG_synthase/AglD"/>
</dbReference>
<feature type="transmembrane region" description="Helical" evidence="7">
    <location>
        <begin position="332"/>
        <end position="352"/>
    </location>
</feature>
<evidence type="ECO:0000313" key="9">
    <source>
        <dbReference type="Proteomes" id="UP000222056"/>
    </source>
</evidence>
<evidence type="ECO:0000256" key="3">
    <source>
        <dbReference type="ARBA" id="ARBA00022692"/>
    </source>
</evidence>
<dbReference type="OrthoDB" id="5242192at2"/>
<sequence length="404" mass="42472">MSEHGDDPRRASVPGSTSPNTPPPATAEEELDVGRLQTLLGDWQRVLTVFFALIGALAAVYVLLPRIVGLDDALARLDDAEPRWLVVALLFNVAAFGAYVALFRGVLIGVEDPGGRLRERLGLRASYQITMAGLAATRLFSAAGAGGLVLTYWALRKAGIGRRVAASRMVAFLVVTYSVYAAAVIVFGLLLHFHLLAGQAPLAGTLLPALFAVVASAACLLVALIPEDVDRRIAALATKPRTARFARRLGSVPATVSDGVRAAIEFARDPRRGALAVGGAIGFWGANIGVLWACFKAYGGSVPLAVLVQGFFLGMFANVIPSPAAGAGPVDAGMIAAFAMFGLPAAIVFPAVLVYRLIAFWLPVPLGVIAYLQLRRTVAAWEREDGTGRYAPTSQSEVAAAEAR</sequence>
<feature type="compositionally biased region" description="Basic and acidic residues" evidence="6">
    <location>
        <begin position="1"/>
        <end position="10"/>
    </location>
</feature>
<evidence type="ECO:0000256" key="5">
    <source>
        <dbReference type="ARBA" id="ARBA00023136"/>
    </source>
</evidence>
<feature type="transmembrane region" description="Helical" evidence="7">
    <location>
        <begin position="46"/>
        <end position="64"/>
    </location>
</feature>
<dbReference type="STRING" id="29539.SAMN02745716_1346"/>
<accession>A0A1H6FUZ9</accession>
<reference evidence="9" key="1">
    <citation type="submission" date="2016-10" db="EMBL/GenBank/DDBJ databases">
        <authorList>
            <person name="Varghese N."/>
            <person name="Submissions S."/>
        </authorList>
    </citation>
    <scope>NUCLEOTIDE SEQUENCE [LARGE SCALE GENOMIC DNA]</scope>
    <source>
        <strain evidence="9">ATCC 35263</strain>
    </source>
</reference>
<feature type="transmembrane region" description="Helical" evidence="7">
    <location>
        <begin position="170"/>
        <end position="193"/>
    </location>
</feature>
<keyword evidence="2" id="KW-1003">Cell membrane</keyword>
<dbReference type="AlphaFoldDB" id="A0A1H6FUZ9"/>
<keyword evidence="4 7" id="KW-1133">Transmembrane helix</keyword>
<proteinExistence type="predicted"/>
<organism evidence="8 9">
    <name type="scientific">Thermoleophilum album</name>
    <dbReference type="NCBI Taxonomy" id="29539"/>
    <lineage>
        <taxon>Bacteria</taxon>
        <taxon>Bacillati</taxon>
        <taxon>Actinomycetota</taxon>
        <taxon>Thermoleophilia</taxon>
        <taxon>Thermoleophilales</taxon>
        <taxon>Thermoleophilaceae</taxon>
        <taxon>Thermoleophilum</taxon>
    </lineage>
</organism>
<evidence type="ECO:0000256" key="2">
    <source>
        <dbReference type="ARBA" id="ARBA00022475"/>
    </source>
</evidence>
<feature type="transmembrane region" description="Helical" evidence="7">
    <location>
        <begin position="84"/>
        <end position="107"/>
    </location>
</feature>
<comment type="subcellular location">
    <subcellularLocation>
        <location evidence="1">Cell membrane</location>
        <topology evidence="1">Multi-pass membrane protein</topology>
    </subcellularLocation>
</comment>
<dbReference type="GO" id="GO:0005886">
    <property type="term" value="C:plasma membrane"/>
    <property type="evidence" value="ECO:0007669"/>
    <property type="project" value="UniProtKB-SubCell"/>
</dbReference>
<feature type="transmembrane region" description="Helical" evidence="7">
    <location>
        <begin position="274"/>
        <end position="295"/>
    </location>
</feature>
<gene>
    <name evidence="8" type="ORF">SAMN02745716_1346</name>
</gene>
<keyword evidence="5 7" id="KW-0472">Membrane</keyword>
<feature type="transmembrane region" description="Helical" evidence="7">
    <location>
        <begin position="127"/>
        <end position="150"/>
    </location>
</feature>
<dbReference type="NCBIfam" id="TIGR00374">
    <property type="entry name" value="flippase-like domain"/>
    <property type="match status" value="1"/>
</dbReference>
<dbReference type="RefSeq" id="WP_093117571.1">
    <property type="nucleotide sequence ID" value="NZ_FNWJ01000002.1"/>
</dbReference>
<feature type="region of interest" description="Disordered" evidence="6">
    <location>
        <begin position="1"/>
        <end position="29"/>
    </location>
</feature>